<dbReference type="EMBL" id="UYIG01000126">
    <property type="protein sequence ID" value="VDG28881.1"/>
    <property type="molecule type" value="Genomic_DNA"/>
</dbReference>
<gene>
    <name evidence="1" type="ORF">MUDAN_MDHGFNIF_03282</name>
</gene>
<name>A0A660E431_9LACO</name>
<evidence type="ECO:0000313" key="2">
    <source>
        <dbReference type="Proteomes" id="UP000289996"/>
    </source>
</evidence>
<protein>
    <submittedName>
        <fullName evidence="1">Uncharacterized protein</fullName>
    </submittedName>
</protein>
<dbReference type="AlphaFoldDB" id="A0A660E431"/>
<organism evidence="1 2">
    <name type="scientific">Lactiplantibacillus mudanjiangensis</name>
    <dbReference type="NCBI Taxonomy" id="1296538"/>
    <lineage>
        <taxon>Bacteria</taxon>
        <taxon>Bacillati</taxon>
        <taxon>Bacillota</taxon>
        <taxon>Bacilli</taxon>
        <taxon>Lactobacillales</taxon>
        <taxon>Lactobacillaceae</taxon>
        <taxon>Lactiplantibacillus</taxon>
    </lineage>
</organism>
<evidence type="ECO:0000313" key="1">
    <source>
        <dbReference type="EMBL" id="VDG28881.1"/>
    </source>
</evidence>
<keyword evidence="2" id="KW-1185">Reference proteome</keyword>
<reference evidence="1 2" key="1">
    <citation type="submission" date="2018-11" db="EMBL/GenBank/DDBJ databases">
        <authorList>
            <person name="Wuyts S."/>
        </authorList>
    </citation>
    <scope>NUCLEOTIDE SEQUENCE [LARGE SCALE GENOMIC DNA]</scope>
    <source>
        <strain evidence="1">Lactobacillus mudanjiangensis AMBF249</strain>
    </source>
</reference>
<sequence length="58" mass="6584">MANKNWSKELEVMPGVVTVGPCPNCTNYVHSYYEHELEEVLSHEETDLAATHQDGSRH</sequence>
<accession>A0A660E431</accession>
<proteinExistence type="predicted"/>
<dbReference type="Proteomes" id="UP000289996">
    <property type="component" value="Unassembled WGS sequence"/>
</dbReference>